<accession>A0A915L437</accession>
<sequence>MNVLSSNIKLDIQYIFCHHCLIVQQNFEDKIEGLIEYKDALKFKSYNIEEIVKTMGISKWVLAS</sequence>
<evidence type="ECO:0000313" key="2">
    <source>
        <dbReference type="WBParaSite" id="nRc.2.0.1.t45850-RA"/>
    </source>
</evidence>
<name>A0A915L437_ROMCU</name>
<dbReference type="WBParaSite" id="nRc.2.0.1.t45850-RA">
    <property type="protein sequence ID" value="nRc.2.0.1.t45850-RA"/>
    <property type="gene ID" value="nRc.2.0.1.g45850"/>
</dbReference>
<protein>
    <submittedName>
        <fullName evidence="2">Uncharacterized protein</fullName>
    </submittedName>
</protein>
<evidence type="ECO:0000313" key="1">
    <source>
        <dbReference type="Proteomes" id="UP000887565"/>
    </source>
</evidence>
<dbReference type="AlphaFoldDB" id="A0A915L437"/>
<dbReference type="Proteomes" id="UP000887565">
    <property type="component" value="Unplaced"/>
</dbReference>
<proteinExistence type="predicted"/>
<reference evidence="2" key="1">
    <citation type="submission" date="2022-11" db="UniProtKB">
        <authorList>
            <consortium name="WormBaseParasite"/>
        </authorList>
    </citation>
    <scope>IDENTIFICATION</scope>
</reference>
<keyword evidence="1" id="KW-1185">Reference proteome</keyword>
<organism evidence="1 2">
    <name type="scientific">Romanomermis culicivorax</name>
    <name type="common">Nematode worm</name>
    <dbReference type="NCBI Taxonomy" id="13658"/>
    <lineage>
        <taxon>Eukaryota</taxon>
        <taxon>Metazoa</taxon>
        <taxon>Ecdysozoa</taxon>
        <taxon>Nematoda</taxon>
        <taxon>Enoplea</taxon>
        <taxon>Dorylaimia</taxon>
        <taxon>Mermithida</taxon>
        <taxon>Mermithoidea</taxon>
        <taxon>Mermithidae</taxon>
        <taxon>Romanomermis</taxon>
    </lineage>
</organism>